<evidence type="ECO:0000313" key="1">
    <source>
        <dbReference type="EMBL" id="UWQ59949.1"/>
    </source>
</evidence>
<sequence length="148" mass="15977">MRDLVEIAADFPAEPDWLWLGWFWEPVGLLNRRARLAEVAADAGGKLACLATPFAKVCGGPGQAADAAMIWMDRAAAAGFLPLAPAYLAFEAGRDVPEPEKVLRYADLVIVPPVPSWQRSACVWRTVCLALRDQKPVYVLDGGADADA</sequence>
<dbReference type="RefSeq" id="WP_260003772.1">
    <property type="nucleotide sequence ID" value="NZ_CP081078.1"/>
</dbReference>
<name>A0ABY5X0D8_LEICA</name>
<evidence type="ECO:0000313" key="2">
    <source>
        <dbReference type="Proteomes" id="UP001058184"/>
    </source>
</evidence>
<dbReference type="Proteomes" id="UP001058184">
    <property type="component" value="Chromosome"/>
</dbReference>
<protein>
    <submittedName>
        <fullName evidence="1">Uncharacterized protein</fullName>
    </submittedName>
</protein>
<dbReference type="Gene3D" id="3.40.50.10400">
    <property type="entry name" value="Hypothetical protein PA1492"/>
    <property type="match status" value="1"/>
</dbReference>
<keyword evidence="2" id="KW-1185">Reference proteome</keyword>
<gene>
    <name evidence="1" type="ORF">K3722_07410</name>
</gene>
<accession>A0ABY5X0D8</accession>
<organism evidence="1 2">
    <name type="scientific">Leisingera caerulea</name>
    <name type="common">Phaeobacter caeruleus</name>
    <dbReference type="NCBI Taxonomy" id="506591"/>
    <lineage>
        <taxon>Bacteria</taxon>
        <taxon>Pseudomonadati</taxon>
        <taxon>Pseudomonadota</taxon>
        <taxon>Alphaproteobacteria</taxon>
        <taxon>Rhodobacterales</taxon>
        <taxon>Roseobacteraceae</taxon>
        <taxon>Leisingera</taxon>
    </lineage>
</organism>
<reference evidence="1" key="1">
    <citation type="submission" date="2021-08" db="EMBL/GenBank/DDBJ databases">
        <authorList>
            <person name="Nwanade C."/>
            <person name="Wang M."/>
            <person name="Masoudi A."/>
            <person name="Yu Z."/>
            <person name="Liu J."/>
        </authorList>
    </citation>
    <scope>NUCLEOTIDE SEQUENCE</scope>
    <source>
        <strain evidence="1">S141</strain>
    </source>
</reference>
<proteinExistence type="predicted"/>
<dbReference type="EMBL" id="CP081078">
    <property type="protein sequence ID" value="UWQ59949.1"/>
    <property type="molecule type" value="Genomic_DNA"/>
</dbReference>